<keyword evidence="1" id="KW-0472">Membrane</keyword>
<keyword evidence="1" id="KW-1133">Transmembrane helix</keyword>
<feature type="transmembrane region" description="Helical" evidence="1">
    <location>
        <begin position="39"/>
        <end position="58"/>
    </location>
</feature>
<keyword evidence="1" id="KW-0812">Transmembrane</keyword>
<dbReference type="AlphaFoldDB" id="A0A0V0GZ28"/>
<protein>
    <submittedName>
        <fullName evidence="2">Putative ovule protein</fullName>
    </submittedName>
</protein>
<evidence type="ECO:0000256" key="1">
    <source>
        <dbReference type="SAM" id="Phobius"/>
    </source>
</evidence>
<reference evidence="2" key="1">
    <citation type="submission" date="2015-12" db="EMBL/GenBank/DDBJ databases">
        <title>Gene expression during late stages of embryo sac development: a critical building block for successful pollen-pistil interactions.</title>
        <authorList>
            <person name="Liu Y."/>
            <person name="Joly V."/>
            <person name="Sabar M."/>
            <person name="Matton D.P."/>
        </authorList>
    </citation>
    <scope>NUCLEOTIDE SEQUENCE</scope>
</reference>
<accession>A0A0V0GZ28</accession>
<feature type="non-terminal residue" evidence="2">
    <location>
        <position position="1"/>
    </location>
</feature>
<sequence>ISKLYSNNTISFSPPIPSDKSNAHIINIIFLLFLFKDKIAIGECWYCLTSIVVSFIAYDL</sequence>
<evidence type="ECO:0000313" key="2">
    <source>
        <dbReference type="EMBL" id="JAP13047.1"/>
    </source>
</evidence>
<dbReference type="EMBL" id="GEDG01028635">
    <property type="protein sequence ID" value="JAP13047.1"/>
    <property type="molecule type" value="Transcribed_RNA"/>
</dbReference>
<name>A0A0V0GZ28_SOLCH</name>
<proteinExistence type="predicted"/>
<organism evidence="2">
    <name type="scientific">Solanum chacoense</name>
    <name type="common">Chaco potato</name>
    <dbReference type="NCBI Taxonomy" id="4108"/>
    <lineage>
        <taxon>Eukaryota</taxon>
        <taxon>Viridiplantae</taxon>
        <taxon>Streptophyta</taxon>
        <taxon>Embryophyta</taxon>
        <taxon>Tracheophyta</taxon>
        <taxon>Spermatophyta</taxon>
        <taxon>Magnoliopsida</taxon>
        <taxon>eudicotyledons</taxon>
        <taxon>Gunneridae</taxon>
        <taxon>Pentapetalae</taxon>
        <taxon>asterids</taxon>
        <taxon>lamiids</taxon>
        <taxon>Solanales</taxon>
        <taxon>Solanaceae</taxon>
        <taxon>Solanoideae</taxon>
        <taxon>Solaneae</taxon>
        <taxon>Solanum</taxon>
    </lineage>
</organism>